<comment type="caution">
    <text evidence="8">The sequence shown here is derived from an EMBL/GenBank/DDBJ whole genome shotgun (WGS) entry which is preliminary data.</text>
</comment>
<dbReference type="AlphaFoldDB" id="A0AAE3MA27"/>
<dbReference type="Pfam" id="PF13426">
    <property type="entry name" value="PAS_9"/>
    <property type="match status" value="1"/>
</dbReference>
<feature type="domain" description="PAC" evidence="7">
    <location>
        <begin position="445"/>
        <end position="497"/>
    </location>
</feature>
<dbReference type="InterPro" id="IPR036097">
    <property type="entry name" value="HisK_dim/P_sf"/>
</dbReference>
<evidence type="ECO:0000259" key="6">
    <source>
        <dbReference type="PROSITE" id="PS50112"/>
    </source>
</evidence>
<protein>
    <recommendedName>
        <fullName evidence="2">histidine kinase</fullName>
        <ecNumber evidence="2">2.7.13.3</ecNumber>
    </recommendedName>
</protein>
<dbReference type="Pfam" id="PF08447">
    <property type="entry name" value="PAS_3"/>
    <property type="match status" value="1"/>
</dbReference>
<dbReference type="CDD" id="cd00130">
    <property type="entry name" value="PAS"/>
    <property type="match status" value="1"/>
</dbReference>
<dbReference type="InterPro" id="IPR052162">
    <property type="entry name" value="Sensor_kinase/Photoreceptor"/>
</dbReference>
<evidence type="ECO:0000256" key="1">
    <source>
        <dbReference type="ARBA" id="ARBA00000085"/>
    </source>
</evidence>
<dbReference type="InterPro" id="IPR001610">
    <property type="entry name" value="PAC"/>
</dbReference>
<keyword evidence="4" id="KW-0808">Transferase</keyword>
<dbReference type="SUPFAM" id="SSF47384">
    <property type="entry name" value="Homodimeric domain of signal transducing histidine kinase"/>
    <property type="match status" value="1"/>
</dbReference>
<dbReference type="EC" id="2.7.13.3" evidence="2"/>
<dbReference type="RefSeq" id="WP_301193277.1">
    <property type="nucleotide sequence ID" value="NZ_JAPDPJ010000182.1"/>
</dbReference>
<dbReference type="InterPro" id="IPR035965">
    <property type="entry name" value="PAS-like_dom_sf"/>
</dbReference>
<evidence type="ECO:0000256" key="4">
    <source>
        <dbReference type="ARBA" id="ARBA00022679"/>
    </source>
</evidence>
<organism evidence="8 9">
    <name type="scientific">Plebeiibacterium sediminum</name>
    <dbReference type="NCBI Taxonomy" id="2992112"/>
    <lineage>
        <taxon>Bacteria</taxon>
        <taxon>Pseudomonadati</taxon>
        <taxon>Bacteroidota</taxon>
        <taxon>Bacteroidia</taxon>
        <taxon>Marinilabiliales</taxon>
        <taxon>Marinilabiliaceae</taxon>
        <taxon>Plebeiibacterium</taxon>
    </lineage>
</organism>
<dbReference type="EMBL" id="JAPDPJ010000182">
    <property type="protein sequence ID" value="MCW3789732.1"/>
    <property type="molecule type" value="Genomic_DNA"/>
</dbReference>
<evidence type="ECO:0000256" key="3">
    <source>
        <dbReference type="ARBA" id="ARBA00022553"/>
    </source>
</evidence>
<keyword evidence="5" id="KW-0418">Kinase</keyword>
<dbReference type="NCBIfam" id="TIGR00229">
    <property type="entry name" value="sensory_box"/>
    <property type="match status" value="2"/>
</dbReference>
<evidence type="ECO:0000256" key="2">
    <source>
        <dbReference type="ARBA" id="ARBA00012438"/>
    </source>
</evidence>
<evidence type="ECO:0000259" key="7">
    <source>
        <dbReference type="PROSITE" id="PS50113"/>
    </source>
</evidence>
<reference evidence="8" key="1">
    <citation type="submission" date="2022-10" db="EMBL/GenBank/DDBJ databases">
        <authorList>
            <person name="Yu W.X."/>
        </authorList>
    </citation>
    <scope>NUCLEOTIDE SEQUENCE</scope>
    <source>
        <strain evidence="8">AAT</strain>
    </source>
</reference>
<feature type="non-terminal residue" evidence="8">
    <location>
        <position position="557"/>
    </location>
</feature>
<dbReference type="PANTHER" id="PTHR43304">
    <property type="entry name" value="PHYTOCHROME-LIKE PROTEIN CPH1"/>
    <property type="match status" value="1"/>
</dbReference>
<dbReference type="InterPro" id="IPR013655">
    <property type="entry name" value="PAS_fold_3"/>
</dbReference>
<comment type="catalytic activity">
    <reaction evidence="1">
        <text>ATP + protein L-histidine = ADP + protein N-phospho-L-histidine.</text>
        <dbReference type="EC" id="2.7.13.3"/>
    </reaction>
</comment>
<dbReference type="Proteomes" id="UP001209229">
    <property type="component" value="Unassembled WGS sequence"/>
</dbReference>
<dbReference type="InterPro" id="IPR000700">
    <property type="entry name" value="PAS-assoc_C"/>
</dbReference>
<dbReference type="GO" id="GO:0006355">
    <property type="term" value="P:regulation of DNA-templated transcription"/>
    <property type="evidence" value="ECO:0007669"/>
    <property type="project" value="InterPro"/>
</dbReference>
<gene>
    <name evidence="8" type="ORF">OM075_24950</name>
</gene>
<dbReference type="InterPro" id="IPR000014">
    <property type="entry name" value="PAS"/>
</dbReference>
<dbReference type="GO" id="GO:0000155">
    <property type="term" value="F:phosphorelay sensor kinase activity"/>
    <property type="evidence" value="ECO:0007669"/>
    <property type="project" value="InterPro"/>
</dbReference>
<keyword evidence="9" id="KW-1185">Reference proteome</keyword>
<dbReference type="SUPFAM" id="SSF55785">
    <property type="entry name" value="PYP-like sensor domain (PAS domain)"/>
    <property type="match status" value="3"/>
</dbReference>
<feature type="domain" description="PAS" evidence="6">
    <location>
        <begin position="140"/>
        <end position="172"/>
    </location>
</feature>
<dbReference type="Pfam" id="PF00989">
    <property type="entry name" value="PAS"/>
    <property type="match status" value="1"/>
</dbReference>
<dbReference type="Gene3D" id="2.10.70.100">
    <property type="match status" value="1"/>
</dbReference>
<name>A0AAE3MA27_9BACT</name>
<dbReference type="SMART" id="SM00086">
    <property type="entry name" value="PAC"/>
    <property type="match status" value="2"/>
</dbReference>
<dbReference type="PANTHER" id="PTHR43304:SF1">
    <property type="entry name" value="PAC DOMAIN-CONTAINING PROTEIN"/>
    <property type="match status" value="1"/>
</dbReference>
<feature type="domain" description="PAC" evidence="7">
    <location>
        <begin position="312"/>
        <end position="364"/>
    </location>
</feature>
<dbReference type="Gene3D" id="1.10.287.130">
    <property type="match status" value="1"/>
</dbReference>
<sequence>MSTVFFLSKEKKEIDLVCTSITKSGNSCIHFETVDQLNNNLRYFKPEIILLDGSNFSEEIKILLDKIEPRDSKIMILDYTGDSKRINKEKVNLITDIKEFVNYLNSYNSKRYSVFEKGENKIFDLFFDHLPEPASITKLEDGNFVRVNKKFVEVSGFQPNEIINQSSVNKLLWVKKGSREKYIHRLKKEHHIQAYKTYFHNKHKEIVSCYISSTLFSDNGQDYVLSILDNNITNKILEEKLFETQSIARVGSYTLDFRSGMWSSSKILDDIFEITENYDRSIDGWLNIVHPKWRDTMKTYLQENVIQNKEEFDRQYQITTIKDKTDKWVHGRGSLVYRNGELVKMIGTIIDISEYKKIEKKLKGKQALLDKIINTSPVGILLTDKHGNIYYANKRGEEILDLSISRDNTIKYNAPEWRITDLNGEDYPEDKLPFILVKNHLQPVYGIKHAIENQDHSRKFLSINASPIIDEYNEFNGMIATIEDITPQIEFENKIQVQNKQLEELISVKDRLFSILGHDLRSPIGNITQLSNFLNIEFSSLDHNDIREILSSLEHIS</sequence>
<dbReference type="InterPro" id="IPR013767">
    <property type="entry name" value="PAS_fold"/>
</dbReference>
<evidence type="ECO:0000313" key="8">
    <source>
        <dbReference type="EMBL" id="MCW3789732.1"/>
    </source>
</evidence>
<dbReference type="SMART" id="SM00091">
    <property type="entry name" value="PAS"/>
    <property type="match status" value="2"/>
</dbReference>
<dbReference type="PROSITE" id="PS50113">
    <property type="entry name" value="PAC"/>
    <property type="match status" value="2"/>
</dbReference>
<evidence type="ECO:0000256" key="5">
    <source>
        <dbReference type="ARBA" id="ARBA00022777"/>
    </source>
</evidence>
<evidence type="ECO:0000313" key="9">
    <source>
        <dbReference type="Proteomes" id="UP001209229"/>
    </source>
</evidence>
<dbReference type="PROSITE" id="PS50112">
    <property type="entry name" value="PAS"/>
    <property type="match status" value="1"/>
</dbReference>
<keyword evidence="3" id="KW-0597">Phosphoprotein</keyword>
<proteinExistence type="predicted"/>
<accession>A0AAE3MA27</accession>
<dbReference type="Gene3D" id="3.30.450.20">
    <property type="entry name" value="PAS domain"/>
    <property type="match status" value="3"/>
</dbReference>